<organism evidence="2 3">
    <name type="scientific">Parafilimonas terrae</name>
    <dbReference type="NCBI Taxonomy" id="1465490"/>
    <lineage>
        <taxon>Bacteria</taxon>
        <taxon>Pseudomonadati</taxon>
        <taxon>Bacteroidota</taxon>
        <taxon>Chitinophagia</taxon>
        <taxon>Chitinophagales</taxon>
        <taxon>Chitinophagaceae</taxon>
        <taxon>Parafilimonas</taxon>
    </lineage>
</organism>
<dbReference type="EMBL" id="FOXQ01000014">
    <property type="protein sequence ID" value="SFQ47589.1"/>
    <property type="molecule type" value="Genomic_DNA"/>
</dbReference>
<name>A0A1I5YTP8_9BACT</name>
<evidence type="ECO:0000313" key="3">
    <source>
        <dbReference type="Proteomes" id="UP000199031"/>
    </source>
</evidence>
<evidence type="ECO:0000256" key="1">
    <source>
        <dbReference type="SAM" id="SignalP"/>
    </source>
</evidence>
<feature type="chain" id="PRO_5011442206" evidence="1">
    <location>
        <begin position="21"/>
        <end position="255"/>
    </location>
</feature>
<protein>
    <submittedName>
        <fullName evidence="2">Uncharacterized protein</fullName>
    </submittedName>
</protein>
<dbReference type="RefSeq" id="WP_090662100.1">
    <property type="nucleotide sequence ID" value="NZ_FOXQ01000014.1"/>
</dbReference>
<proteinExistence type="predicted"/>
<dbReference type="STRING" id="1465490.SAMN05444277_11420"/>
<dbReference type="OrthoDB" id="679352at2"/>
<gene>
    <name evidence="2" type="ORF">SAMN05444277_11420</name>
</gene>
<keyword evidence="1" id="KW-0732">Signal</keyword>
<feature type="signal peptide" evidence="1">
    <location>
        <begin position="1"/>
        <end position="20"/>
    </location>
</feature>
<sequence length="255" mass="26582">MKNKISLSFLCLIIACSAFAQNVGIGTATPAHKLDVNGAINTNSNCYLGGYLGVGTQSPIYKIQVEDGSVALHNTTDSKYWIMTYSSGGNYLNIAEDGSSRLAIANGGNVGIGTTAPSAKLDVVGTTELNGTTTVNGAAKVTGTLTVNNNKGVLYNLSSSTNIKFYTRSAAFTINNLAPHSLSPEATIGFIGGFSNAPQVYVGNIVSNGGTAGPLYQLQLIIYNVTATSCKCRLLNTSNSTISQNITWNIMCLGN</sequence>
<dbReference type="Proteomes" id="UP000199031">
    <property type="component" value="Unassembled WGS sequence"/>
</dbReference>
<evidence type="ECO:0000313" key="2">
    <source>
        <dbReference type="EMBL" id="SFQ47589.1"/>
    </source>
</evidence>
<dbReference type="AlphaFoldDB" id="A0A1I5YTP8"/>
<dbReference type="PROSITE" id="PS51257">
    <property type="entry name" value="PROKAR_LIPOPROTEIN"/>
    <property type="match status" value="1"/>
</dbReference>
<keyword evidence="3" id="KW-1185">Reference proteome</keyword>
<accession>A0A1I5YTP8</accession>
<reference evidence="2 3" key="1">
    <citation type="submission" date="2016-10" db="EMBL/GenBank/DDBJ databases">
        <authorList>
            <person name="de Groot N.N."/>
        </authorList>
    </citation>
    <scope>NUCLEOTIDE SEQUENCE [LARGE SCALE GENOMIC DNA]</scope>
    <source>
        <strain evidence="2 3">DSM 28286</strain>
    </source>
</reference>